<evidence type="ECO:0000313" key="1">
    <source>
        <dbReference type="EMBL" id="MCI35754.1"/>
    </source>
</evidence>
<proteinExistence type="predicted"/>
<dbReference type="Proteomes" id="UP000265520">
    <property type="component" value="Unassembled WGS sequence"/>
</dbReference>
<evidence type="ECO:0000313" key="2">
    <source>
        <dbReference type="Proteomes" id="UP000265520"/>
    </source>
</evidence>
<keyword evidence="2" id="KW-1185">Reference proteome</keyword>
<organism evidence="1 2">
    <name type="scientific">Trifolium medium</name>
    <dbReference type="NCBI Taxonomy" id="97028"/>
    <lineage>
        <taxon>Eukaryota</taxon>
        <taxon>Viridiplantae</taxon>
        <taxon>Streptophyta</taxon>
        <taxon>Embryophyta</taxon>
        <taxon>Tracheophyta</taxon>
        <taxon>Spermatophyta</taxon>
        <taxon>Magnoliopsida</taxon>
        <taxon>eudicotyledons</taxon>
        <taxon>Gunneridae</taxon>
        <taxon>Pentapetalae</taxon>
        <taxon>rosids</taxon>
        <taxon>fabids</taxon>
        <taxon>Fabales</taxon>
        <taxon>Fabaceae</taxon>
        <taxon>Papilionoideae</taxon>
        <taxon>50 kb inversion clade</taxon>
        <taxon>NPAAA clade</taxon>
        <taxon>Hologalegina</taxon>
        <taxon>IRL clade</taxon>
        <taxon>Trifolieae</taxon>
        <taxon>Trifolium</taxon>
    </lineage>
</organism>
<dbReference type="AlphaFoldDB" id="A0A392RI87"/>
<accession>A0A392RI87</accession>
<comment type="caution">
    <text evidence="1">The sequence shown here is derived from an EMBL/GenBank/DDBJ whole genome shotgun (WGS) entry which is preliminary data.</text>
</comment>
<reference evidence="1 2" key="1">
    <citation type="journal article" date="2018" name="Front. Plant Sci.">
        <title>Red Clover (Trifolium pratense) and Zigzag Clover (T. medium) - A Picture of Genomic Similarities and Differences.</title>
        <authorList>
            <person name="Dluhosova J."/>
            <person name="Istvanek J."/>
            <person name="Nedelnik J."/>
            <person name="Repkova J."/>
        </authorList>
    </citation>
    <scope>NUCLEOTIDE SEQUENCE [LARGE SCALE GENOMIC DNA]</scope>
    <source>
        <strain evidence="2">cv. 10/8</strain>
        <tissue evidence="1">Leaf</tissue>
    </source>
</reference>
<dbReference type="EMBL" id="LXQA010226712">
    <property type="protein sequence ID" value="MCI35754.1"/>
    <property type="molecule type" value="Genomic_DNA"/>
</dbReference>
<sequence>MNWVHGLMTEVAIVVLGTESSALTSLLSYASSTCPTSGFEDGWEKE</sequence>
<feature type="non-terminal residue" evidence="1">
    <location>
        <position position="46"/>
    </location>
</feature>
<protein>
    <submittedName>
        <fullName evidence="1">Uncharacterized protein</fullName>
    </submittedName>
</protein>
<name>A0A392RI87_9FABA</name>